<evidence type="ECO:0000313" key="7">
    <source>
        <dbReference type="Proteomes" id="UP000597444"/>
    </source>
</evidence>
<comment type="caution">
    <text evidence="6">The sequence shown here is derived from an EMBL/GenBank/DDBJ whole genome shotgun (WGS) entry which is preliminary data.</text>
</comment>
<dbReference type="EMBL" id="BNJK01000001">
    <property type="protein sequence ID" value="GHO93178.1"/>
    <property type="molecule type" value="Genomic_DNA"/>
</dbReference>
<proteinExistence type="inferred from homology"/>
<protein>
    <recommendedName>
        <fullName evidence="4 5">Large ribosomal subunit protein bL33</fullName>
    </recommendedName>
</protein>
<dbReference type="NCBIfam" id="TIGR01023">
    <property type="entry name" value="rpmG_bact"/>
    <property type="match status" value="1"/>
</dbReference>
<sequence>MAKGKENRIVVTLACTTCKSRNYTTSKNKKNNPERLELRKFCTTCRVHASHRETK</sequence>
<dbReference type="RefSeq" id="WP_220203975.1">
    <property type="nucleotide sequence ID" value="NZ_BNJK01000001.1"/>
</dbReference>
<dbReference type="PANTHER" id="PTHR43168:SF2">
    <property type="entry name" value="LARGE RIBOSOMAL SUBUNIT PROTEIN BL33C"/>
    <property type="match status" value="1"/>
</dbReference>
<reference evidence="6" key="1">
    <citation type="submission" date="2020-10" db="EMBL/GenBank/DDBJ databases">
        <title>Taxonomic study of unclassified bacteria belonging to the class Ktedonobacteria.</title>
        <authorList>
            <person name="Yabe S."/>
            <person name="Wang C.M."/>
            <person name="Zheng Y."/>
            <person name="Sakai Y."/>
            <person name="Cavaletti L."/>
            <person name="Monciardini P."/>
            <person name="Donadio S."/>
        </authorList>
    </citation>
    <scope>NUCLEOTIDE SEQUENCE</scope>
    <source>
        <strain evidence="6">ID150040</strain>
    </source>
</reference>
<dbReference type="InterPro" id="IPR038584">
    <property type="entry name" value="Ribosomal_bL33_sf"/>
</dbReference>
<dbReference type="NCBIfam" id="NF001860">
    <property type="entry name" value="PRK00595.1"/>
    <property type="match status" value="1"/>
</dbReference>
<evidence type="ECO:0000256" key="2">
    <source>
        <dbReference type="ARBA" id="ARBA00022980"/>
    </source>
</evidence>
<evidence type="ECO:0000256" key="5">
    <source>
        <dbReference type="HAMAP-Rule" id="MF_00294"/>
    </source>
</evidence>
<organism evidence="6 7">
    <name type="scientific">Reticulibacter mediterranei</name>
    <dbReference type="NCBI Taxonomy" id="2778369"/>
    <lineage>
        <taxon>Bacteria</taxon>
        <taxon>Bacillati</taxon>
        <taxon>Chloroflexota</taxon>
        <taxon>Ktedonobacteria</taxon>
        <taxon>Ktedonobacterales</taxon>
        <taxon>Reticulibacteraceae</taxon>
        <taxon>Reticulibacter</taxon>
    </lineage>
</organism>
<dbReference type="GO" id="GO:1990904">
    <property type="term" value="C:ribonucleoprotein complex"/>
    <property type="evidence" value="ECO:0007669"/>
    <property type="project" value="UniProtKB-KW"/>
</dbReference>
<dbReference type="InterPro" id="IPR018264">
    <property type="entry name" value="Ribosomal_bL33_CS"/>
</dbReference>
<dbReference type="Pfam" id="PF00471">
    <property type="entry name" value="Ribosomal_L33"/>
    <property type="match status" value="1"/>
</dbReference>
<dbReference type="Gene3D" id="2.20.28.120">
    <property type="entry name" value="Ribosomal protein L33"/>
    <property type="match status" value="1"/>
</dbReference>
<dbReference type="GO" id="GO:0005737">
    <property type="term" value="C:cytoplasm"/>
    <property type="evidence" value="ECO:0007669"/>
    <property type="project" value="UniProtKB-ARBA"/>
</dbReference>
<name>A0A8J3IIQ4_9CHLR</name>
<evidence type="ECO:0000313" key="6">
    <source>
        <dbReference type="EMBL" id="GHO93178.1"/>
    </source>
</evidence>
<keyword evidence="7" id="KW-1185">Reference proteome</keyword>
<dbReference type="AlphaFoldDB" id="A0A8J3IIQ4"/>
<dbReference type="NCBIfam" id="NF001764">
    <property type="entry name" value="PRK00504.1"/>
    <property type="match status" value="1"/>
</dbReference>
<accession>A0A8J3IIQ4</accession>
<dbReference type="GO" id="GO:0006412">
    <property type="term" value="P:translation"/>
    <property type="evidence" value="ECO:0007669"/>
    <property type="project" value="UniProtKB-UniRule"/>
</dbReference>
<gene>
    <name evidence="5 6" type="primary">rpmG</name>
    <name evidence="6" type="ORF">KSF_032260</name>
</gene>
<keyword evidence="2 5" id="KW-0689">Ribosomal protein</keyword>
<dbReference type="SUPFAM" id="SSF57829">
    <property type="entry name" value="Zn-binding ribosomal proteins"/>
    <property type="match status" value="1"/>
</dbReference>
<dbReference type="GO" id="GO:0003735">
    <property type="term" value="F:structural constituent of ribosome"/>
    <property type="evidence" value="ECO:0007669"/>
    <property type="project" value="InterPro"/>
</dbReference>
<dbReference type="InterPro" id="IPR001705">
    <property type="entry name" value="Ribosomal_bL33"/>
</dbReference>
<dbReference type="GO" id="GO:0005840">
    <property type="term" value="C:ribosome"/>
    <property type="evidence" value="ECO:0007669"/>
    <property type="project" value="UniProtKB-KW"/>
</dbReference>
<evidence type="ECO:0000256" key="4">
    <source>
        <dbReference type="ARBA" id="ARBA00035176"/>
    </source>
</evidence>
<keyword evidence="3 5" id="KW-0687">Ribonucleoprotein</keyword>
<dbReference type="InterPro" id="IPR011332">
    <property type="entry name" value="Ribosomal_zn-bd"/>
</dbReference>
<dbReference type="PANTHER" id="PTHR43168">
    <property type="entry name" value="50S RIBOSOMAL PROTEIN L33, CHLOROPLASTIC"/>
    <property type="match status" value="1"/>
</dbReference>
<dbReference type="PROSITE" id="PS00582">
    <property type="entry name" value="RIBOSOMAL_L33"/>
    <property type="match status" value="1"/>
</dbReference>
<dbReference type="HAMAP" id="MF_00294">
    <property type="entry name" value="Ribosomal_bL33"/>
    <property type="match status" value="1"/>
</dbReference>
<evidence type="ECO:0000256" key="3">
    <source>
        <dbReference type="ARBA" id="ARBA00023274"/>
    </source>
</evidence>
<dbReference type="Proteomes" id="UP000597444">
    <property type="component" value="Unassembled WGS sequence"/>
</dbReference>
<evidence type="ECO:0000256" key="1">
    <source>
        <dbReference type="ARBA" id="ARBA00007596"/>
    </source>
</evidence>
<comment type="similarity">
    <text evidence="1 5">Belongs to the bacterial ribosomal protein bL33 family.</text>
</comment>